<protein>
    <submittedName>
        <fullName evidence="1">Predicted protein</fullName>
    </submittedName>
</protein>
<name>E4ZQV4_LEPMJ</name>
<evidence type="ECO:0000313" key="2">
    <source>
        <dbReference type="Proteomes" id="UP000002668"/>
    </source>
</evidence>
<dbReference type="AlphaFoldDB" id="E4ZQV4"/>
<dbReference type="HOGENOM" id="CLU_2794401_0_0_1"/>
<gene>
    <name evidence="1" type="ORF">LEMA_uP037830.1</name>
</gene>
<sequence length="68" mass="7838">MYYQYHQDDLSITDKILPFQRIHKTKPSFTKLSTMPAYGFVGKLAADMEARHAEQAAEESDGNIEMRD</sequence>
<dbReference type="InParanoid" id="E4ZQV4"/>
<keyword evidence="2" id="KW-1185">Reference proteome</keyword>
<dbReference type="Proteomes" id="UP000002668">
    <property type="component" value="Genome"/>
</dbReference>
<dbReference type="VEuPathDB" id="FungiDB:LEMA_uP037830.1"/>
<proteinExistence type="predicted"/>
<reference evidence="2" key="1">
    <citation type="journal article" date="2011" name="Nat. Commun.">
        <title>Effector diversification within compartments of the Leptosphaeria maculans genome affected by Repeat-Induced Point mutations.</title>
        <authorList>
            <person name="Rouxel T."/>
            <person name="Grandaubert J."/>
            <person name="Hane J.K."/>
            <person name="Hoede C."/>
            <person name="van de Wouw A.P."/>
            <person name="Couloux A."/>
            <person name="Dominguez V."/>
            <person name="Anthouard V."/>
            <person name="Bally P."/>
            <person name="Bourras S."/>
            <person name="Cozijnsen A.J."/>
            <person name="Ciuffetti L.M."/>
            <person name="Degrave A."/>
            <person name="Dilmaghani A."/>
            <person name="Duret L."/>
            <person name="Fudal I."/>
            <person name="Goodwin S.B."/>
            <person name="Gout L."/>
            <person name="Glaser N."/>
            <person name="Linglin J."/>
            <person name="Kema G.H.J."/>
            <person name="Lapalu N."/>
            <person name="Lawrence C.B."/>
            <person name="May K."/>
            <person name="Meyer M."/>
            <person name="Ollivier B."/>
            <person name="Poulain J."/>
            <person name="Schoch C.L."/>
            <person name="Simon A."/>
            <person name="Spatafora J.W."/>
            <person name="Stachowiak A."/>
            <person name="Turgeon B.G."/>
            <person name="Tyler B.M."/>
            <person name="Vincent D."/>
            <person name="Weissenbach J."/>
            <person name="Amselem J."/>
            <person name="Quesneville H."/>
            <person name="Oliver R.P."/>
            <person name="Wincker P."/>
            <person name="Balesdent M.-H."/>
            <person name="Howlett B.J."/>
        </authorList>
    </citation>
    <scope>NUCLEOTIDE SEQUENCE [LARGE SCALE GENOMIC DNA]</scope>
    <source>
        <strain evidence="2">JN3 / isolate v23.1.3 / race Av1-4-5-6-7-8</strain>
    </source>
</reference>
<organism evidence="2">
    <name type="scientific">Leptosphaeria maculans (strain JN3 / isolate v23.1.3 / race Av1-4-5-6-7-8)</name>
    <name type="common">Blackleg fungus</name>
    <name type="synonym">Phoma lingam</name>
    <dbReference type="NCBI Taxonomy" id="985895"/>
    <lineage>
        <taxon>Eukaryota</taxon>
        <taxon>Fungi</taxon>
        <taxon>Dikarya</taxon>
        <taxon>Ascomycota</taxon>
        <taxon>Pezizomycotina</taxon>
        <taxon>Dothideomycetes</taxon>
        <taxon>Pleosporomycetidae</taxon>
        <taxon>Pleosporales</taxon>
        <taxon>Pleosporineae</taxon>
        <taxon>Leptosphaeriaceae</taxon>
        <taxon>Plenodomus</taxon>
        <taxon>Plenodomus lingam/Leptosphaeria maculans species complex</taxon>
    </lineage>
</organism>
<accession>E4ZQV4</accession>
<dbReference type="EMBL" id="FP929116">
    <property type="protein sequence ID" value="CBX94109.1"/>
    <property type="molecule type" value="Genomic_DNA"/>
</dbReference>
<evidence type="ECO:0000313" key="1">
    <source>
        <dbReference type="EMBL" id="CBX94109.1"/>
    </source>
</evidence>